<feature type="transmembrane region" description="Helical" evidence="2">
    <location>
        <begin position="421"/>
        <end position="441"/>
    </location>
</feature>
<dbReference type="PANTHER" id="PTHR11360:SF251">
    <property type="entry name" value="MAJOR FACILITATOR SUPERFAMILY (MFS) PROFILE DOMAIN-CONTAINING PROTEIN"/>
    <property type="match status" value="1"/>
</dbReference>
<feature type="region of interest" description="Disordered" evidence="1">
    <location>
        <begin position="1"/>
        <end position="174"/>
    </location>
</feature>
<feature type="transmembrane region" description="Helical" evidence="2">
    <location>
        <begin position="359"/>
        <end position="377"/>
    </location>
</feature>
<dbReference type="EMBL" id="JAODUP010000092">
    <property type="protein sequence ID" value="KAK2162740.1"/>
    <property type="molecule type" value="Genomic_DNA"/>
</dbReference>
<dbReference type="Proteomes" id="UP001208570">
    <property type="component" value="Unassembled WGS sequence"/>
</dbReference>
<dbReference type="Gene3D" id="1.20.1250.20">
    <property type="entry name" value="MFS general substrate transporter like domains"/>
    <property type="match status" value="1"/>
</dbReference>
<feature type="transmembrane region" description="Helical" evidence="2">
    <location>
        <begin position="483"/>
        <end position="502"/>
    </location>
</feature>
<feature type="compositionally biased region" description="Basic and acidic residues" evidence="1">
    <location>
        <begin position="148"/>
        <end position="167"/>
    </location>
</feature>
<dbReference type="Pfam" id="PF07690">
    <property type="entry name" value="MFS_1"/>
    <property type="match status" value="1"/>
</dbReference>
<feature type="compositionally biased region" description="Polar residues" evidence="1">
    <location>
        <begin position="43"/>
        <end position="54"/>
    </location>
</feature>
<feature type="transmembrane region" description="Helical" evidence="2">
    <location>
        <begin position="292"/>
        <end position="318"/>
    </location>
</feature>
<evidence type="ECO:0000313" key="3">
    <source>
        <dbReference type="EMBL" id="KAK2162740.1"/>
    </source>
</evidence>
<dbReference type="PANTHER" id="PTHR11360">
    <property type="entry name" value="MONOCARBOXYLATE TRANSPORTER"/>
    <property type="match status" value="1"/>
</dbReference>
<dbReference type="GO" id="GO:0022857">
    <property type="term" value="F:transmembrane transporter activity"/>
    <property type="evidence" value="ECO:0007669"/>
    <property type="project" value="InterPro"/>
</dbReference>
<name>A0AAD9K1L8_9ANNE</name>
<keyword evidence="2" id="KW-1133">Transmembrane helix</keyword>
<sequence>MSATDSAEIAAEAATRPIDDGDEVEVADAAKDTSGDRLLHPATNGQDSNGSSDRVSVKEQDGRNAERDDEGKRDDRGKNADEEIDSSNVRKVSSSDESDSNDDGTTAPYSRGSASNVRGGHDDSNCQRAVSGSDGEIGSDKRKQRNGTKKDKEPKDRDSLLADHGINDGKGQNSFDEVNCNEQGEFVPPEGGWGWLVCLASFWTNGTLFGILNVFGILYVEFLEEFKDQGEEIYFKLSWIGALEVATTFFMSLFSSILVDLFGIQLISGIGAVLTTSGMLISSFVHNIEMLYFTYGILIGLGSSLIYTPSMTILGHYFKKRLGIVNGIVAFGSAVFTFVLSTTLPVLLRRIGLRHTMRIMCVMTGILGVCPFIWRPLIPKETVGLDAIRSTESLHQRFGGCVRKMKKIINVNMFQNRGYRIWIIGVPIAFMGYFIPFVHIVEHTKQMFPGNNAEILVMCIGGISGISRLISGKLADFPQFNRVWIMQFSFMLLGLATSLIPFAGYYGVLVFLACAMGLADGCFICMLGPIAYDLLGPHGFLRGLLGTYKIAFLIAGLPPIIGSCILFLMSPAAPKQREGRNVINTVRKVKQSVTNAEEEMAVAKVDSSTINTSEGWPQKGSELSGSR</sequence>
<dbReference type="SUPFAM" id="SSF103473">
    <property type="entry name" value="MFS general substrate transporter"/>
    <property type="match status" value="1"/>
</dbReference>
<feature type="compositionally biased region" description="Basic and acidic residues" evidence="1">
    <location>
        <begin position="28"/>
        <end position="39"/>
    </location>
</feature>
<feature type="transmembrane region" description="Helical" evidence="2">
    <location>
        <begin position="550"/>
        <end position="570"/>
    </location>
</feature>
<feature type="transmembrane region" description="Helical" evidence="2">
    <location>
        <begin position="193"/>
        <end position="222"/>
    </location>
</feature>
<protein>
    <recommendedName>
        <fullName evidence="5">Monocarboxylate transporter 10</fullName>
    </recommendedName>
</protein>
<feature type="compositionally biased region" description="Basic and acidic residues" evidence="1">
    <location>
        <begin position="55"/>
        <end position="81"/>
    </location>
</feature>
<feature type="transmembrane region" description="Helical" evidence="2">
    <location>
        <begin position="264"/>
        <end position="285"/>
    </location>
</feature>
<evidence type="ECO:0000256" key="1">
    <source>
        <dbReference type="SAM" id="MobiDB-lite"/>
    </source>
</evidence>
<dbReference type="InterPro" id="IPR036259">
    <property type="entry name" value="MFS_trans_sf"/>
</dbReference>
<keyword evidence="2" id="KW-0812">Transmembrane</keyword>
<evidence type="ECO:0000256" key="2">
    <source>
        <dbReference type="SAM" id="Phobius"/>
    </source>
</evidence>
<evidence type="ECO:0008006" key="5">
    <source>
        <dbReference type="Google" id="ProtNLM"/>
    </source>
</evidence>
<feature type="transmembrane region" description="Helical" evidence="2">
    <location>
        <begin position="234"/>
        <end position="258"/>
    </location>
</feature>
<reference evidence="3" key="1">
    <citation type="journal article" date="2023" name="Mol. Biol. Evol.">
        <title>Third-Generation Sequencing Reveals the Adaptive Role of the Epigenome in Three Deep-Sea Polychaetes.</title>
        <authorList>
            <person name="Perez M."/>
            <person name="Aroh O."/>
            <person name="Sun Y."/>
            <person name="Lan Y."/>
            <person name="Juniper S.K."/>
            <person name="Young C.R."/>
            <person name="Angers B."/>
            <person name="Qian P.Y."/>
        </authorList>
    </citation>
    <scope>NUCLEOTIDE SEQUENCE</scope>
    <source>
        <strain evidence="3">P08H-3</strain>
    </source>
</reference>
<keyword evidence="4" id="KW-1185">Reference proteome</keyword>
<dbReference type="InterPro" id="IPR050327">
    <property type="entry name" value="Proton-linked_MCT"/>
</dbReference>
<keyword evidence="2" id="KW-0472">Membrane</keyword>
<dbReference type="InterPro" id="IPR011701">
    <property type="entry name" value="MFS"/>
</dbReference>
<feature type="region of interest" description="Disordered" evidence="1">
    <location>
        <begin position="607"/>
        <end position="627"/>
    </location>
</feature>
<organism evidence="3 4">
    <name type="scientific">Paralvinella palmiformis</name>
    <dbReference type="NCBI Taxonomy" id="53620"/>
    <lineage>
        <taxon>Eukaryota</taxon>
        <taxon>Metazoa</taxon>
        <taxon>Spiralia</taxon>
        <taxon>Lophotrochozoa</taxon>
        <taxon>Annelida</taxon>
        <taxon>Polychaeta</taxon>
        <taxon>Sedentaria</taxon>
        <taxon>Canalipalpata</taxon>
        <taxon>Terebellida</taxon>
        <taxon>Terebelliformia</taxon>
        <taxon>Alvinellidae</taxon>
        <taxon>Paralvinella</taxon>
    </lineage>
</organism>
<proteinExistence type="predicted"/>
<feature type="transmembrane region" description="Helical" evidence="2">
    <location>
        <begin position="453"/>
        <end position="471"/>
    </location>
</feature>
<comment type="caution">
    <text evidence="3">The sequence shown here is derived from an EMBL/GenBank/DDBJ whole genome shotgun (WGS) entry which is preliminary data.</text>
</comment>
<feature type="transmembrane region" description="Helical" evidence="2">
    <location>
        <begin position="509"/>
        <end position="530"/>
    </location>
</feature>
<dbReference type="AlphaFoldDB" id="A0AAD9K1L8"/>
<feature type="compositionally biased region" description="Low complexity" evidence="1">
    <location>
        <begin position="1"/>
        <end position="15"/>
    </location>
</feature>
<accession>A0AAD9K1L8</accession>
<feature type="transmembrane region" description="Helical" evidence="2">
    <location>
        <begin position="324"/>
        <end position="347"/>
    </location>
</feature>
<evidence type="ECO:0000313" key="4">
    <source>
        <dbReference type="Proteomes" id="UP001208570"/>
    </source>
</evidence>
<gene>
    <name evidence="3" type="ORF">LSH36_92g00000</name>
</gene>